<evidence type="ECO:0000256" key="1">
    <source>
        <dbReference type="SAM" id="Phobius"/>
    </source>
</evidence>
<evidence type="ECO:0000313" key="3">
    <source>
        <dbReference type="Proteomes" id="UP000668403"/>
    </source>
</evidence>
<dbReference type="AlphaFoldDB" id="A0A939TJ17"/>
<feature type="transmembrane region" description="Helical" evidence="1">
    <location>
        <begin position="57"/>
        <end position="77"/>
    </location>
</feature>
<dbReference type="Proteomes" id="UP000668403">
    <property type="component" value="Unassembled WGS sequence"/>
</dbReference>
<feature type="transmembrane region" description="Helical" evidence="1">
    <location>
        <begin position="84"/>
        <end position="103"/>
    </location>
</feature>
<protein>
    <submittedName>
        <fullName evidence="2">Uncharacterized protein</fullName>
    </submittedName>
</protein>
<organism evidence="2 3">
    <name type="scientific">Leucobacter tardus</name>
    <dbReference type="NCBI Taxonomy" id="501483"/>
    <lineage>
        <taxon>Bacteria</taxon>
        <taxon>Bacillati</taxon>
        <taxon>Actinomycetota</taxon>
        <taxon>Actinomycetes</taxon>
        <taxon>Micrococcales</taxon>
        <taxon>Microbacteriaceae</taxon>
        <taxon>Leucobacter</taxon>
    </lineage>
</organism>
<sequence length="138" mass="14188">MSISESSARPSTVTAAFIIWLVTVLLGIVNGIILLVLSGSAEIAGAGMTSAGVGTGVYVAAAIVAIVISLIQLLIVFQMRAGRNWARIVLTVLAVLQFFGAVSGGGNGFTGWIGVAAAVFATILMFLPASNAYFGRRR</sequence>
<accession>A0A939TJ17</accession>
<dbReference type="RefSeq" id="WP_208236356.1">
    <property type="nucleotide sequence ID" value="NZ_BAAAQU010000001.1"/>
</dbReference>
<feature type="transmembrane region" description="Helical" evidence="1">
    <location>
        <begin position="109"/>
        <end position="134"/>
    </location>
</feature>
<dbReference type="EMBL" id="JAGFBF010000001">
    <property type="protein sequence ID" value="MBO2988751.1"/>
    <property type="molecule type" value="Genomic_DNA"/>
</dbReference>
<evidence type="ECO:0000313" key="2">
    <source>
        <dbReference type="EMBL" id="MBO2988751.1"/>
    </source>
</evidence>
<reference evidence="2" key="1">
    <citation type="submission" date="2021-03" db="EMBL/GenBank/DDBJ databases">
        <title>Leucobacter chromiisoli sp. nov., isolated from chromium-containing soil of chemical plant.</title>
        <authorList>
            <person name="Xu Z."/>
        </authorList>
    </citation>
    <scope>NUCLEOTIDE SEQUENCE</scope>
    <source>
        <strain evidence="2">K 70/01</strain>
    </source>
</reference>
<feature type="transmembrane region" description="Helical" evidence="1">
    <location>
        <begin position="12"/>
        <end position="37"/>
    </location>
</feature>
<name>A0A939TJ17_9MICO</name>
<keyword evidence="1" id="KW-1133">Transmembrane helix</keyword>
<keyword evidence="3" id="KW-1185">Reference proteome</keyword>
<comment type="caution">
    <text evidence="2">The sequence shown here is derived from an EMBL/GenBank/DDBJ whole genome shotgun (WGS) entry which is preliminary data.</text>
</comment>
<proteinExistence type="predicted"/>
<keyword evidence="1" id="KW-0812">Transmembrane</keyword>
<keyword evidence="1" id="KW-0472">Membrane</keyword>
<gene>
    <name evidence="2" type="ORF">J4H85_01895</name>
</gene>